<comment type="caution">
    <text evidence="3">The sequence shown here is derived from an EMBL/GenBank/DDBJ whole genome shotgun (WGS) entry which is preliminary data.</text>
</comment>
<dbReference type="PANTHER" id="PTHR11370:SF5">
    <property type="entry name" value="DNA REPAIR PROTEIN XRCC1"/>
    <property type="match status" value="1"/>
</dbReference>
<dbReference type="Pfam" id="PF01834">
    <property type="entry name" value="XRCC1_N"/>
    <property type="match status" value="1"/>
</dbReference>
<evidence type="ECO:0000313" key="4">
    <source>
        <dbReference type="Proteomes" id="UP000617340"/>
    </source>
</evidence>
<dbReference type="AlphaFoldDB" id="A0A834MQ10"/>
<reference evidence="3" key="1">
    <citation type="journal article" date="2020" name="G3 (Bethesda)">
        <title>High-Quality Assemblies for Three Invasive Social Wasps from the &lt;i&gt;Vespula&lt;/i&gt; Genus.</title>
        <authorList>
            <person name="Harrop T.W.R."/>
            <person name="Guhlin J."/>
            <person name="McLaughlin G.M."/>
            <person name="Permina E."/>
            <person name="Stockwell P."/>
            <person name="Gilligan J."/>
            <person name="Le Lec M.F."/>
            <person name="Gruber M.A.M."/>
            <person name="Quinn O."/>
            <person name="Lovegrove M."/>
            <person name="Duncan E.J."/>
            <person name="Remnant E.J."/>
            <person name="Van Eeckhoven J."/>
            <person name="Graham B."/>
            <person name="Knapp R.A."/>
            <person name="Langford K.W."/>
            <person name="Kronenberg Z."/>
            <person name="Press M.O."/>
            <person name="Eacker S.M."/>
            <person name="Wilson-Rankin E.E."/>
            <person name="Purcell J."/>
            <person name="Lester P.J."/>
            <person name="Dearden P.K."/>
        </authorList>
    </citation>
    <scope>NUCLEOTIDE SEQUENCE</scope>
    <source>
        <strain evidence="3">Linc-1</strain>
    </source>
</reference>
<feature type="region of interest" description="Disordered" evidence="1">
    <location>
        <begin position="452"/>
        <end position="487"/>
    </location>
</feature>
<dbReference type="EMBL" id="JACSDZ010000022">
    <property type="protein sequence ID" value="KAF7381017.1"/>
    <property type="molecule type" value="Genomic_DNA"/>
</dbReference>
<feature type="compositionally biased region" description="Basic and acidic residues" evidence="1">
    <location>
        <begin position="302"/>
        <end position="314"/>
    </location>
</feature>
<proteinExistence type="predicted"/>
<feature type="compositionally biased region" description="Acidic residues" evidence="1">
    <location>
        <begin position="477"/>
        <end position="487"/>
    </location>
</feature>
<evidence type="ECO:0000313" key="3">
    <source>
        <dbReference type="EMBL" id="KAF7381017.1"/>
    </source>
</evidence>
<evidence type="ECO:0000259" key="2">
    <source>
        <dbReference type="PROSITE" id="PS50172"/>
    </source>
</evidence>
<dbReference type="SMART" id="SM00292">
    <property type="entry name" value="BRCT"/>
    <property type="match status" value="1"/>
</dbReference>
<dbReference type="SUPFAM" id="SSF52113">
    <property type="entry name" value="BRCT domain"/>
    <property type="match status" value="1"/>
</dbReference>
<dbReference type="GO" id="GO:0005634">
    <property type="term" value="C:nucleus"/>
    <property type="evidence" value="ECO:0007669"/>
    <property type="project" value="InterPro"/>
</dbReference>
<feature type="domain" description="BRCT" evidence="2">
    <location>
        <begin position="361"/>
        <end position="450"/>
    </location>
</feature>
<dbReference type="SUPFAM" id="SSF49785">
    <property type="entry name" value="Galactose-binding domain-like"/>
    <property type="match status" value="1"/>
</dbReference>
<dbReference type="PANTHER" id="PTHR11370">
    <property type="entry name" value="DNA-REPAIR PROTEIN XRCC1"/>
    <property type="match status" value="1"/>
</dbReference>
<dbReference type="PROSITE" id="PS50172">
    <property type="entry name" value="BRCT"/>
    <property type="match status" value="1"/>
</dbReference>
<keyword evidence="4" id="KW-1185">Reference proteome</keyword>
<dbReference type="Gene3D" id="2.60.120.260">
    <property type="entry name" value="Galactose-binding domain-like"/>
    <property type="match status" value="1"/>
</dbReference>
<dbReference type="InterPro" id="IPR008979">
    <property type="entry name" value="Galactose-bd-like_sf"/>
</dbReference>
<feature type="region of interest" description="Disordered" evidence="1">
    <location>
        <begin position="268"/>
        <end position="314"/>
    </location>
</feature>
<dbReference type="InterPro" id="IPR036420">
    <property type="entry name" value="BRCT_dom_sf"/>
</dbReference>
<gene>
    <name evidence="3" type="ORF">HZH68_015892</name>
</gene>
<dbReference type="Proteomes" id="UP000617340">
    <property type="component" value="Unassembled WGS sequence"/>
</dbReference>
<dbReference type="GO" id="GO:0006284">
    <property type="term" value="P:base-excision repair"/>
    <property type="evidence" value="ECO:0007669"/>
    <property type="project" value="TreeGrafter"/>
</dbReference>
<protein>
    <recommendedName>
        <fullName evidence="2">BRCT domain-containing protein</fullName>
    </recommendedName>
</protein>
<dbReference type="InterPro" id="IPR001357">
    <property type="entry name" value="BRCT_dom"/>
</dbReference>
<name>A0A834MQ10_VESGE</name>
<sequence>MIIKFEKIINCSSEHPSYPASNLLDHRKNISWRCAKPGEMLASIIFQLTESSIITGIDIGNYRSCVVIVTASTLSEPDTWLPIVQHQFMTNDEAANGKFKDQVQLFTKRDLNPDISKTKFDRIKVTCMQSANLRELFGLMFFIAKTEVIIDLGIDVFGRFKLKQKDQNNEKSDIDKFKEKCLKMINSKTKPDPMGDLLKKVKESGMSAFSKRQEEEREPMKRPLLEKLEAGKADEVFGKQNKVSDNTINKNTLTTDVAIANATGIKDKQNENVKRTPFGDIVPSPTQKKDKTDLKNGNGNVESRKRSLTLEEKDENKKIKKECPKCSNKSDDKSCFMCGRLPQPKPLPSTTKVKKNKRKKLFKELLQGISFSLSGYVNPQRDEIRKKALSMGARYIGIPSESNACSHLICAFRNTPKYLQLRNYSKIVSHMFIEDCYNKRKRFPWRRYALDNKEKKKPESEDEIEAYASQEGTSNPFEEDTDSETYY</sequence>
<dbReference type="Gene3D" id="3.40.50.10190">
    <property type="entry name" value="BRCT domain"/>
    <property type="match status" value="1"/>
</dbReference>
<organism evidence="3 4">
    <name type="scientific">Vespula germanica</name>
    <name type="common">German yellow jacket</name>
    <name type="synonym">Paravespula germanica</name>
    <dbReference type="NCBI Taxonomy" id="30212"/>
    <lineage>
        <taxon>Eukaryota</taxon>
        <taxon>Metazoa</taxon>
        <taxon>Ecdysozoa</taxon>
        <taxon>Arthropoda</taxon>
        <taxon>Hexapoda</taxon>
        <taxon>Insecta</taxon>
        <taxon>Pterygota</taxon>
        <taxon>Neoptera</taxon>
        <taxon>Endopterygota</taxon>
        <taxon>Hymenoptera</taxon>
        <taxon>Apocrita</taxon>
        <taxon>Aculeata</taxon>
        <taxon>Vespoidea</taxon>
        <taxon>Vespidae</taxon>
        <taxon>Vespinae</taxon>
        <taxon>Vespula</taxon>
    </lineage>
</organism>
<dbReference type="GO" id="GO:0000012">
    <property type="term" value="P:single strand break repair"/>
    <property type="evidence" value="ECO:0007669"/>
    <property type="project" value="InterPro"/>
</dbReference>
<dbReference type="InterPro" id="IPR002706">
    <property type="entry name" value="Xrcc1_N"/>
</dbReference>
<dbReference type="Pfam" id="PF00533">
    <property type="entry name" value="BRCT"/>
    <property type="match status" value="1"/>
</dbReference>
<accession>A0A834MQ10</accession>
<dbReference type="GO" id="GO:0003684">
    <property type="term" value="F:damaged DNA binding"/>
    <property type="evidence" value="ECO:0007669"/>
    <property type="project" value="InterPro"/>
</dbReference>
<evidence type="ECO:0000256" key="1">
    <source>
        <dbReference type="SAM" id="MobiDB-lite"/>
    </source>
</evidence>